<sequence length="76" mass="9347">MNTMQCKHMQIPYKRHVDIFLFRNSCQLYHLSFSNGHSESVYSVIELNYLYCVTFRLKYEIFSSLENFKHYLFTKY</sequence>
<organism evidence="1 3">
    <name type="scientific">Trichinella murrelli</name>
    <dbReference type="NCBI Taxonomy" id="144512"/>
    <lineage>
        <taxon>Eukaryota</taxon>
        <taxon>Metazoa</taxon>
        <taxon>Ecdysozoa</taxon>
        <taxon>Nematoda</taxon>
        <taxon>Enoplea</taxon>
        <taxon>Dorylaimia</taxon>
        <taxon>Trichinellida</taxon>
        <taxon>Trichinellidae</taxon>
        <taxon>Trichinella</taxon>
    </lineage>
</organism>
<accession>A0A0V0T549</accession>
<evidence type="ECO:0000313" key="1">
    <source>
        <dbReference type="EMBL" id="KRX33703.1"/>
    </source>
</evidence>
<dbReference type="EMBL" id="JYDJ01000415">
    <property type="protein sequence ID" value="KRX35726.1"/>
    <property type="molecule type" value="Genomic_DNA"/>
</dbReference>
<proteinExistence type="predicted"/>
<name>A0A0V0T549_9BILA</name>
<reference evidence="1 3" key="1">
    <citation type="submission" date="2015-01" db="EMBL/GenBank/DDBJ databases">
        <title>Evolution of Trichinella species and genotypes.</title>
        <authorList>
            <person name="Korhonen P.K."/>
            <person name="Edoardo P."/>
            <person name="Giuseppe L.R."/>
            <person name="Gasser R.B."/>
        </authorList>
    </citation>
    <scope>NUCLEOTIDE SEQUENCE [LARGE SCALE GENOMIC DNA]</scope>
    <source>
        <strain evidence="1">ISS417</strain>
    </source>
</reference>
<keyword evidence="3" id="KW-1185">Reference proteome</keyword>
<dbReference type="EMBL" id="JYDJ01000729">
    <property type="protein sequence ID" value="KRX33703.1"/>
    <property type="molecule type" value="Genomic_DNA"/>
</dbReference>
<comment type="caution">
    <text evidence="1">The sequence shown here is derived from an EMBL/GenBank/DDBJ whole genome shotgun (WGS) entry which is preliminary data.</text>
</comment>
<evidence type="ECO:0000313" key="2">
    <source>
        <dbReference type="EMBL" id="KRX35726.1"/>
    </source>
</evidence>
<dbReference type="Proteomes" id="UP000055048">
    <property type="component" value="Unassembled WGS sequence"/>
</dbReference>
<protein>
    <submittedName>
        <fullName evidence="1">Uncharacterized protein</fullName>
    </submittedName>
</protein>
<evidence type="ECO:0000313" key="3">
    <source>
        <dbReference type="Proteomes" id="UP000055048"/>
    </source>
</evidence>
<dbReference type="AlphaFoldDB" id="A0A0V0T549"/>
<gene>
    <name evidence="1" type="ORF">T05_3920</name>
    <name evidence="2" type="ORF">T05_9848</name>
</gene>